<evidence type="ECO:0000313" key="2">
    <source>
        <dbReference type="Proteomes" id="UP000215884"/>
    </source>
</evidence>
<dbReference type="EMBL" id="CP029426">
    <property type="protein sequence ID" value="AWM03733.1"/>
    <property type="molecule type" value="Genomic_DNA"/>
</dbReference>
<accession>A0A2U8Q0X9</accession>
<sequence length="72" mass="7855">MKNFSNAAFSPEVIEIMTGALKVAVASLPEPVHASHVNVLAESILRTAGEGERNIVDMKRIALLELQLMPRE</sequence>
<evidence type="ECO:0000313" key="1">
    <source>
        <dbReference type="EMBL" id="AWM03733.1"/>
    </source>
</evidence>
<reference evidence="1 2" key="2">
    <citation type="journal article" date="2019" name="Int. J. Syst. Evol. Microbiol.">
        <title>Description and complete genome sequence of Bradyrhizobium amphicarpaeae sp. nov., harbouring photosystem and nitrogen-fixation genes.</title>
        <authorList>
            <person name="Bromfield E.S.P."/>
            <person name="Cloutier S."/>
            <person name="Nguyen H.D.T."/>
        </authorList>
    </citation>
    <scope>NUCLEOTIDE SEQUENCE [LARGE SCALE GENOMIC DNA]</scope>
    <source>
        <strain evidence="1 2">39S1MB</strain>
    </source>
</reference>
<proteinExistence type="predicted"/>
<organism evidence="1 2">
    <name type="scientific">Bradyrhizobium amphicarpaeae</name>
    <dbReference type="NCBI Taxonomy" id="1404768"/>
    <lineage>
        <taxon>Bacteria</taxon>
        <taxon>Pseudomonadati</taxon>
        <taxon>Pseudomonadota</taxon>
        <taxon>Alphaproteobacteria</taxon>
        <taxon>Hyphomicrobiales</taxon>
        <taxon>Nitrobacteraceae</taxon>
        <taxon>Bradyrhizobium</taxon>
    </lineage>
</organism>
<reference evidence="1 2" key="1">
    <citation type="journal article" date="2017" name="Syst. Appl. Microbiol.">
        <title>Soybeans inoculated with root zone soils of Canadian native legumes harbour diverse and novel Bradyrhizobium spp. that possess agricultural potential.</title>
        <authorList>
            <person name="Bromfield E.S.P."/>
            <person name="Cloutier S."/>
            <person name="Tambong J.T."/>
            <person name="Tran Thi T.V."/>
        </authorList>
    </citation>
    <scope>NUCLEOTIDE SEQUENCE [LARGE SCALE GENOMIC DNA]</scope>
    <source>
        <strain evidence="1 2">39S1MB</strain>
    </source>
</reference>
<keyword evidence="2" id="KW-1185">Reference proteome</keyword>
<name>A0A2U8Q0X9_9BRAD</name>
<dbReference type="KEGG" id="brq:CIT40_29350"/>
<protein>
    <submittedName>
        <fullName evidence="1">Uncharacterized protein</fullName>
    </submittedName>
</protein>
<dbReference type="AlphaFoldDB" id="A0A2U8Q0X9"/>
<dbReference type="OrthoDB" id="8243347at2"/>
<dbReference type="RefSeq" id="WP_094893085.1">
    <property type="nucleotide sequence ID" value="NZ_CP029426.2"/>
</dbReference>
<gene>
    <name evidence="1" type="ORF">CIT40_29350</name>
</gene>
<dbReference type="Proteomes" id="UP000215884">
    <property type="component" value="Chromosome"/>
</dbReference>